<accession>A0A369JNW3</accession>
<comment type="caution">
    <text evidence="2">The sequence shown here is derived from an EMBL/GenBank/DDBJ whole genome shotgun (WGS) entry which is preliminary data.</text>
</comment>
<dbReference type="EMBL" id="LUEZ02000052">
    <property type="protein sequence ID" value="RDB22247.1"/>
    <property type="molecule type" value="Genomic_DNA"/>
</dbReference>
<sequence length="88" mass="9994">MSLRPWMNIVIDVLQLPYLFAGDISHSFFVFFGVQGKNEAWRPNPILPLGLPKKKKLKKGRGNRGLLLPPRNTRSNNLRPAGSQLSRK</sequence>
<gene>
    <name evidence="2" type="ORF">Hypma_010644</name>
</gene>
<feature type="compositionally biased region" description="Polar residues" evidence="1">
    <location>
        <begin position="73"/>
        <end position="88"/>
    </location>
</feature>
<keyword evidence="3" id="KW-1185">Reference proteome</keyword>
<evidence type="ECO:0000313" key="3">
    <source>
        <dbReference type="Proteomes" id="UP000076154"/>
    </source>
</evidence>
<proteinExistence type="predicted"/>
<evidence type="ECO:0000313" key="2">
    <source>
        <dbReference type="EMBL" id="RDB22247.1"/>
    </source>
</evidence>
<dbReference type="InParanoid" id="A0A369JNW3"/>
<organism evidence="2 3">
    <name type="scientific">Hypsizygus marmoreus</name>
    <name type="common">White beech mushroom</name>
    <name type="synonym">Agaricus marmoreus</name>
    <dbReference type="NCBI Taxonomy" id="39966"/>
    <lineage>
        <taxon>Eukaryota</taxon>
        <taxon>Fungi</taxon>
        <taxon>Dikarya</taxon>
        <taxon>Basidiomycota</taxon>
        <taxon>Agaricomycotina</taxon>
        <taxon>Agaricomycetes</taxon>
        <taxon>Agaricomycetidae</taxon>
        <taxon>Agaricales</taxon>
        <taxon>Tricholomatineae</taxon>
        <taxon>Lyophyllaceae</taxon>
        <taxon>Hypsizygus</taxon>
    </lineage>
</organism>
<protein>
    <submittedName>
        <fullName evidence="2">Uncharacterized protein</fullName>
    </submittedName>
</protein>
<evidence type="ECO:0000256" key="1">
    <source>
        <dbReference type="SAM" id="MobiDB-lite"/>
    </source>
</evidence>
<name>A0A369JNW3_HYPMA</name>
<feature type="compositionally biased region" description="Basic residues" evidence="1">
    <location>
        <begin position="52"/>
        <end position="62"/>
    </location>
</feature>
<dbReference type="Proteomes" id="UP000076154">
    <property type="component" value="Unassembled WGS sequence"/>
</dbReference>
<reference evidence="2" key="1">
    <citation type="submission" date="2018-04" db="EMBL/GenBank/DDBJ databases">
        <title>Whole genome sequencing of Hypsizygus marmoreus.</title>
        <authorList>
            <person name="Choi I.-G."/>
            <person name="Min B."/>
            <person name="Kim J.-G."/>
            <person name="Kim S."/>
            <person name="Oh Y.-L."/>
            <person name="Kong W.-S."/>
            <person name="Park H."/>
            <person name="Jeong J."/>
            <person name="Song E.-S."/>
        </authorList>
    </citation>
    <scope>NUCLEOTIDE SEQUENCE [LARGE SCALE GENOMIC DNA]</scope>
    <source>
        <strain evidence="2">51987-8</strain>
    </source>
</reference>
<dbReference type="AlphaFoldDB" id="A0A369JNW3"/>
<feature type="region of interest" description="Disordered" evidence="1">
    <location>
        <begin position="51"/>
        <end position="88"/>
    </location>
</feature>